<sequence>MLISATEIIKKSWQLYTDHWRDLSVYMLLLFLPSLALLIIGVITVYLTMYLPASALISDILTLIIMFASLLFGLWTSVALMQAVKSLLRDSQKLSWKESFGKTWPLLWPVIFTSILTTLVVVGGLLLLIIPGIIFMVWYLFSVQEVLFDGQRGIGAMRGSKRLVTGRWWSIAWRAAAPTILFVAVSLAIQQILILPFFYLNSAINLQLAQNIISSLINAALTPLTTAAAVILYFSAKETPVPSLPSSPPVET</sequence>
<name>A0A1F6MFM4_9BACT</name>
<evidence type="ECO:0000259" key="2">
    <source>
        <dbReference type="Pfam" id="PF25231"/>
    </source>
</evidence>
<feature type="transmembrane region" description="Helical" evidence="1">
    <location>
        <begin position="105"/>
        <end position="138"/>
    </location>
</feature>
<reference evidence="3 4" key="1">
    <citation type="journal article" date="2016" name="Nat. Commun.">
        <title>Thousands of microbial genomes shed light on interconnected biogeochemical processes in an aquifer system.</title>
        <authorList>
            <person name="Anantharaman K."/>
            <person name="Brown C.T."/>
            <person name="Hug L.A."/>
            <person name="Sharon I."/>
            <person name="Castelle C.J."/>
            <person name="Probst A.J."/>
            <person name="Thomas B.C."/>
            <person name="Singh A."/>
            <person name="Wilkins M.J."/>
            <person name="Karaoz U."/>
            <person name="Brodie E.L."/>
            <person name="Williams K.H."/>
            <person name="Hubbard S.S."/>
            <person name="Banfield J.F."/>
        </authorList>
    </citation>
    <scope>NUCLEOTIDE SEQUENCE [LARGE SCALE GENOMIC DNA]</scope>
</reference>
<dbReference type="Proteomes" id="UP000177953">
    <property type="component" value="Unassembled WGS sequence"/>
</dbReference>
<comment type="caution">
    <text evidence="3">The sequence shown here is derived from an EMBL/GenBank/DDBJ whole genome shotgun (WGS) entry which is preliminary data.</text>
</comment>
<proteinExistence type="predicted"/>
<keyword evidence="1" id="KW-0472">Membrane</keyword>
<dbReference type="EMBL" id="MFPU01000007">
    <property type="protein sequence ID" value="OGH70451.1"/>
    <property type="molecule type" value="Genomic_DNA"/>
</dbReference>
<feature type="transmembrane region" description="Helical" evidence="1">
    <location>
        <begin position="175"/>
        <end position="200"/>
    </location>
</feature>
<protein>
    <recommendedName>
        <fullName evidence="2">DUF7847 domain-containing protein</fullName>
    </recommendedName>
</protein>
<feature type="transmembrane region" description="Helical" evidence="1">
    <location>
        <begin position="25"/>
        <end position="48"/>
    </location>
</feature>
<evidence type="ECO:0000313" key="4">
    <source>
        <dbReference type="Proteomes" id="UP000177953"/>
    </source>
</evidence>
<evidence type="ECO:0000313" key="3">
    <source>
        <dbReference type="EMBL" id="OGH70451.1"/>
    </source>
</evidence>
<dbReference type="AlphaFoldDB" id="A0A1F6MFM4"/>
<evidence type="ECO:0000256" key="1">
    <source>
        <dbReference type="SAM" id="Phobius"/>
    </source>
</evidence>
<gene>
    <name evidence="3" type="ORF">A2754_03640</name>
</gene>
<feature type="domain" description="DUF7847" evidence="2">
    <location>
        <begin position="116"/>
        <end position="227"/>
    </location>
</feature>
<accession>A0A1F6MFM4</accession>
<keyword evidence="1" id="KW-0812">Transmembrane</keyword>
<feature type="transmembrane region" description="Helical" evidence="1">
    <location>
        <begin position="212"/>
        <end position="236"/>
    </location>
</feature>
<feature type="transmembrane region" description="Helical" evidence="1">
    <location>
        <begin position="60"/>
        <end position="84"/>
    </location>
</feature>
<dbReference type="InterPro" id="IPR057169">
    <property type="entry name" value="DUF7847"/>
</dbReference>
<organism evidence="3 4">
    <name type="scientific">Candidatus Magasanikbacteria bacterium RIFCSPHIGHO2_01_FULL_47_8</name>
    <dbReference type="NCBI Taxonomy" id="1798673"/>
    <lineage>
        <taxon>Bacteria</taxon>
        <taxon>Candidatus Magasanikiibacteriota</taxon>
    </lineage>
</organism>
<dbReference type="Pfam" id="PF25231">
    <property type="entry name" value="DUF7847"/>
    <property type="match status" value="1"/>
</dbReference>
<keyword evidence="1" id="KW-1133">Transmembrane helix</keyword>